<organism evidence="6 7">
    <name type="scientific">Stylonychia lemnae</name>
    <name type="common">Ciliate</name>
    <dbReference type="NCBI Taxonomy" id="5949"/>
    <lineage>
        <taxon>Eukaryota</taxon>
        <taxon>Sar</taxon>
        <taxon>Alveolata</taxon>
        <taxon>Ciliophora</taxon>
        <taxon>Intramacronucleata</taxon>
        <taxon>Spirotrichea</taxon>
        <taxon>Stichotrichia</taxon>
        <taxon>Sporadotrichida</taxon>
        <taxon>Oxytrichidae</taxon>
        <taxon>Stylonychinae</taxon>
        <taxon>Stylonychia</taxon>
    </lineage>
</organism>
<evidence type="ECO:0000313" key="7">
    <source>
        <dbReference type="Proteomes" id="UP000039865"/>
    </source>
</evidence>
<keyword evidence="7" id="KW-1185">Reference proteome</keyword>
<dbReference type="SUPFAM" id="SSF48371">
    <property type="entry name" value="ARM repeat"/>
    <property type="match status" value="2"/>
</dbReference>
<feature type="coiled-coil region" evidence="3">
    <location>
        <begin position="136"/>
        <end position="163"/>
    </location>
</feature>
<dbReference type="Proteomes" id="UP000039865">
    <property type="component" value="Unassembled WGS sequence"/>
</dbReference>
<dbReference type="GO" id="GO:0000184">
    <property type="term" value="P:nuclear-transcribed mRNA catabolic process, nonsense-mediated decay"/>
    <property type="evidence" value="ECO:0007669"/>
    <property type="project" value="InterPro"/>
</dbReference>
<dbReference type="Gene3D" id="4.10.80.160">
    <property type="match status" value="1"/>
</dbReference>
<sequence length="901" mass="107685">MHHRYEEFASKLIDSLEKQYFQEKMSEFNKKRNILRLLSELYLKGLFSEFKRLFKCITFLTQIAPDNKEEFANALMVVTDYMKNYGELFFHQISKQRRDAIESDYEVKIDRPDFLNHQQREKIHQFFQEHLQKKCLDDVNNKYALLKDAKRKFEDNLKEVKQDEKIEQTYLTHRNEFEKMHSIVQEFADIIDTPIPKFEIEEDKSIQTKMFINKKSKVDSNDQFSPFDDELSFSFYRVFPDLSRFVQTDKETSLLTATSSEQDLDEMNKKIQKSQTKDQIDDRSLEFIKQNPHTQYKSGRKEMAKILFNIPRNSLSLLPYYARFTATAHQYFKQLFYFNQFIREMGNDLAKMLENEFNELYQQNDVIKIETKIRNIRFLGELTKFQVCSPQIILECLKKCLDDFHGHNVEIITNLLETCGKYLSKLDETQLKGEYQQQISRQFRKCFAVMQRLGQLKISTKKIRALNKYSTLYQAFILGKAFKINHRQGLCVDRKTSMMDTVAILLASLKENHRPFIVRCLDQIFEEILRQCERNDFKESQRRVAIMKFISECYNFKVIHTQNLFDLLYKLINFDTFFRQDDEYMKQLDSHQDSFRIRLICTVLDSLGRYFQRGERRRTMDRFLMNFQKYIYSKNYVLMDLEFMILDTFDTVRPKFIKFESQEEAIKVCAKIEEYEELGNDIIEIIRAYHEDTEMSQYNNDYYDDYYDEDYGEEDEEQDQQQDDDKDYLDEQLKEQIKLQKQLIMSENERLDKQAFEKELNQLIQESTTVARKEVGNILSSQRKEILIPFSQIKNKMSQQKQQTQPAQSNIDQKKPINMNSMAFALVTKKGNKTNVKQIDVPVDAYLAVKTKERIQAEEEEREKVKEQILKMTAHQDGDKQEPNTYSDDGGSYGNEDENDE</sequence>
<feature type="compositionally biased region" description="Basic and acidic residues" evidence="4">
    <location>
        <begin position="853"/>
        <end position="882"/>
    </location>
</feature>
<dbReference type="GO" id="GO:0003723">
    <property type="term" value="F:RNA binding"/>
    <property type="evidence" value="ECO:0007669"/>
    <property type="project" value="InterPro"/>
</dbReference>
<keyword evidence="3" id="KW-0175">Coiled coil</keyword>
<dbReference type="InterPro" id="IPR016024">
    <property type="entry name" value="ARM-type_fold"/>
</dbReference>
<feature type="region of interest" description="Disordered" evidence="4">
    <location>
        <begin position="703"/>
        <end position="725"/>
    </location>
</feature>
<dbReference type="InParanoid" id="A0A078B4A1"/>
<dbReference type="InterPro" id="IPR003890">
    <property type="entry name" value="MIF4G-like_typ-3"/>
</dbReference>
<dbReference type="PANTHER" id="PTHR12839">
    <property type="entry name" value="NONSENSE-MEDIATED MRNA DECAY PROTEIN 2 UP-FRAMESHIFT SUPPRESSOR 2"/>
    <property type="match status" value="1"/>
</dbReference>
<accession>A0A078B4A1</accession>
<dbReference type="SMART" id="SM00543">
    <property type="entry name" value="MIF4G"/>
    <property type="match status" value="2"/>
</dbReference>
<reference evidence="6 7" key="1">
    <citation type="submission" date="2014-06" db="EMBL/GenBank/DDBJ databases">
        <authorList>
            <person name="Swart Estienne"/>
        </authorList>
    </citation>
    <scope>NUCLEOTIDE SEQUENCE [LARGE SCALE GENOMIC DNA]</scope>
    <source>
        <strain evidence="6 7">130c</strain>
    </source>
</reference>
<evidence type="ECO:0000256" key="4">
    <source>
        <dbReference type="SAM" id="MobiDB-lite"/>
    </source>
</evidence>
<evidence type="ECO:0000256" key="2">
    <source>
        <dbReference type="ARBA" id="ARBA00022490"/>
    </source>
</evidence>
<dbReference type="EMBL" id="CCKQ01017460">
    <property type="protein sequence ID" value="CDW89355.1"/>
    <property type="molecule type" value="Genomic_DNA"/>
</dbReference>
<proteinExistence type="predicted"/>
<dbReference type="Pfam" id="PF02854">
    <property type="entry name" value="MIF4G"/>
    <property type="match status" value="2"/>
</dbReference>
<dbReference type="GO" id="GO:0035145">
    <property type="term" value="C:exon-exon junction complex"/>
    <property type="evidence" value="ECO:0007669"/>
    <property type="project" value="TreeGrafter"/>
</dbReference>
<dbReference type="OMA" id="DFQHHQI"/>
<feature type="region of interest" description="Disordered" evidence="4">
    <location>
        <begin position="853"/>
        <end position="901"/>
    </location>
</feature>
<name>A0A078B4A1_STYLE</name>
<comment type="subcellular location">
    <subcellularLocation>
        <location evidence="1">Cytoplasm</location>
    </subcellularLocation>
</comment>
<feature type="domain" description="MIF4G" evidence="5">
    <location>
        <begin position="264"/>
        <end position="464"/>
    </location>
</feature>
<feature type="coiled-coil region" evidence="3">
    <location>
        <begin position="734"/>
        <end position="766"/>
    </location>
</feature>
<dbReference type="GO" id="GO:0005737">
    <property type="term" value="C:cytoplasm"/>
    <property type="evidence" value="ECO:0007669"/>
    <property type="project" value="UniProtKB-SubCell"/>
</dbReference>
<evidence type="ECO:0000256" key="3">
    <source>
        <dbReference type="SAM" id="Coils"/>
    </source>
</evidence>
<dbReference type="Gene3D" id="1.25.40.180">
    <property type="match status" value="3"/>
</dbReference>
<feature type="domain" description="MIF4G" evidence="5">
    <location>
        <begin position="465"/>
        <end position="655"/>
    </location>
</feature>
<dbReference type="InterPro" id="IPR039762">
    <property type="entry name" value="Nmd2/UPF2"/>
</dbReference>
<evidence type="ECO:0000256" key="1">
    <source>
        <dbReference type="ARBA" id="ARBA00004496"/>
    </source>
</evidence>
<keyword evidence="2" id="KW-0963">Cytoplasm</keyword>
<dbReference type="PANTHER" id="PTHR12839:SF7">
    <property type="entry name" value="REGULATOR OF NONSENSE TRANSCRIPTS 2"/>
    <property type="match status" value="1"/>
</dbReference>
<dbReference type="InterPro" id="IPR007193">
    <property type="entry name" value="Upf2/Nmd2_C"/>
</dbReference>
<protein>
    <submittedName>
        <fullName evidence="6">Nonsense-mediated mrna decay factor</fullName>
    </submittedName>
</protein>
<evidence type="ECO:0000313" key="6">
    <source>
        <dbReference type="EMBL" id="CDW89355.1"/>
    </source>
</evidence>
<dbReference type="Pfam" id="PF04050">
    <property type="entry name" value="Upf2"/>
    <property type="match status" value="1"/>
</dbReference>
<dbReference type="AlphaFoldDB" id="A0A078B4A1"/>
<dbReference type="OrthoDB" id="27832at2759"/>
<evidence type="ECO:0000259" key="5">
    <source>
        <dbReference type="SMART" id="SM00543"/>
    </source>
</evidence>
<gene>
    <name evidence="6" type="primary">Contig1057.g1159</name>
    <name evidence="6" type="ORF">STYLEM_18487</name>
</gene>